<keyword evidence="4" id="KW-0862">Zinc</keyword>
<evidence type="ECO:0000313" key="7">
    <source>
        <dbReference type="Proteomes" id="UP001215827"/>
    </source>
</evidence>
<dbReference type="InterPro" id="IPR032466">
    <property type="entry name" value="Metal_Hydrolase"/>
</dbReference>
<evidence type="ECO:0000313" key="6">
    <source>
        <dbReference type="EMBL" id="WFL76408.1"/>
    </source>
</evidence>
<evidence type="ECO:0000259" key="5">
    <source>
        <dbReference type="Pfam" id="PF01979"/>
    </source>
</evidence>
<dbReference type="InterPro" id="IPR006680">
    <property type="entry name" value="Amidohydro-rel"/>
</dbReference>
<dbReference type="PANTHER" id="PTHR11271:SF48">
    <property type="entry name" value="AMIDOHYDROLASE-RELATED DOMAIN-CONTAINING PROTEIN"/>
    <property type="match status" value="1"/>
</dbReference>
<dbReference type="NCBIfam" id="TIGR02022">
    <property type="entry name" value="hutF"/>
    <property type="match status" value="1"/>
</dbReference>
<dbReference type="RefSeq" id="WP_278015174.1">
    <property type="nucleotide sequence ID" value="NZ_CP121106.1"/>
</dbReference>
<dbReference type="SUPFAM" id="SSF51556">
    <property type="entry name" value="Metallo-dependent hydrolases"/>
    <property type="match status" value="1"/>
</dbReference>
<organism evidence="6 7">
    <name type="scientific">Altererythrobacter arenosus</name>
    <dbReference type="NCBI Taxonomy" id="3032592"/>
    <lineage>
        <taxon>Bacteria</taxon>
        <taxon>Pseudomonadati</taxon>
        <taxon>Pseudomonadota</taxon>
        <taxon>Alphaproteobacteria</taxon>
        <taxon>Sphingomonadales</taxon>
        <taxon>Erythrobacteraceae</taxon>
        <taxon>Altererythrobacter</taxon>
    </lineage>
</organism>
<reference evidence="6 7" key="1">
    <citation type="submission" date="2023-03" db="EMBL/GenBank/DDBJ databases">
        <title>Altererythrobacter sp. CAU 1644 isolated from sand.</title>
        <authorList>
            <person name="Kim W."/>
        </authorList>
    </citation>
    <scope>NUCLEOTIDE SEQUENCE [LARGE SCALE GENOMIC DNA]</scope>
    <source>
        <strain evidence="6 7">CAU 1644</strain>
    </source>
</reference>
<gene>
    <name evidence="6" type="ORF">P7228_10400</name>
</gene>
<dbReference type="InterPro" id="IPR011059">
    <property type="entry name" value="Metal-dep_hydrolase_composite"/>
</dbReference>
<proteinExistence type="predicted"/>
<dbReference type="Proteomes" id="UP001215827">
    <property type="component" value="Chromosome"/>
</dbReference>
<dbReference type="EMBL" id="CP121106">
    <property type="protein sequence ID" value="WFL76408.1"/>
    <property type="molecule type" value="Genomic_DNA"/>
</dbReference>
<accession>A0ABY8FN07</accession>
<dbReference type="Gene3D" id="3.20.20.140">
    <property type="entry name" value="Metal-dependent hydrolases"/>
    <property type="match status" value="1"/>
</dbReference>
<keyword evidence="7" id="KW-1185">Reference proteome</keyword>
<dbReference type="GO" id="GO:0050416">
    <property type="term" value="F:formimidoylglutamate deiminase activity"/>
    <property type="evidence" value="ECO:0007669"/>
    <property type="project" value="UniProtKB-EC"/>
</dbReference>
<evidence type="ECO:0000256" key="3">
    <source>
        <dbReference type="ARBA" id="ARBA00022801"/>
    </source>
</evidence>
<dbReference type="SUPFAM" id="SSF51338">
    <property type="entry name" value="Composite domain of metallo-dependent hydrolases"/>
    <property type="match status" value="1"/>
</dbReference>
<protein>
    <submittedName>
        <fullName evidence="6">Formimidoylglutamate deiminase</fullName>
        <ecNumber evidence="6">3.5.3.13</ecNumber>
    </submittedName>
</protein>
<comment type="cofactor">
    <cofactor evidence="1">
        <name>Zn(2+)</name>
        <dbReference type="ChEBI" id="CHEBI:29105"/>
    </cofactor>
</comment>
<feature type="domain" description="Amidohydrolase-related" evidence="5">
    <location>
        <begin position="46"/>
        <end position="427"/>
    </location>
</feature>
<evidence type="ECO:0000256" key="2">
    <source>
        <dbReference type="ARBA" id="ARBA00022723"/>
    </source>
</evidence>
<dbReference type="EC" id="3.5.3.13" evidence="6"/>
<dbReference type="Pfam" id="PF01979">
    <property type="entry name" value="Amidohydro_1"/>
    <property type="match status" value="1"/>
</dbReference>
<evidence type="ECO:0000256" key="1">
    <source>
        <dbReference type="ARBA" id="ARBA00001947"/>
    </source>
</evidence>
<name>A0ABY8FN07_9SPHN</name>
<dbReference type="Gene3D" id="2.30.40.10">
    <property type="entry name" value="Urease, subunit C, domain 1"/>
    <property type="match status" value="1"/>
</dbReference>
<keyword evidence="2" id="KW-0479">Metal-binding</keyword>
<dbReference type="InterPro" id="IPR051607">
    <property type="entry name" value="Metallo-dep_hydrolases"/>
</dbReference>
<sequence length="456" mass="49738">MSATISARRLLGPDGWMTNAAVRFGDDGRIVSVGAEGFDPATAVGTLLPGMANVHTHSFQRAMAGLAEQRGPSGSDDFWTWRQVMYRFLDLLTPEDIEAIAAQVQMDMAEAGYTASAEFHYLHHRPNGAHYDDLAETSARILAASQDSGIGLTHLPVLYTYGGLDQRKLGDGQRRFGCDIATFERLYAALQTRATELPADFRLGIAPHSLRAVDRAGLDACLALCPDGPIHIHAAEQIKEVEEVEAHLGARPVRWLLDNLPVDARWCLIHATHLDDPEVQGLAASRAVAGLCPTTEANLGDGIFPAVEYLIVGGRFGIGSDSNIRLSVAEELRALETSQRLKHRQRTLLTEPDAPSNGRHLYRRAASGGAQAIGRDAGEIAIGKLADFVALRDDVPFLDWPEPDQCLDAWIFGLEEPAVSDVWSAGRHIVRAGLHVRREAIRARFATTMRKLRDAL</sequence>
<dbReference type="InterPro" id="IPR010252">
    <property type="entry name" value="HutF"/>
</dbReference>
<dbReference type="NCBIfam" id="NF006684">
    <property type="entry name" value="PRK09229.1-5"/>
    <property type="match status" value="1"/>
</dbReference>
<dbReference type="PANTHER" id="PTHR11271">
    <property type="entry name" value="GUANINE DEAMINASE"/>
    <property type="match status" value="1"/>
</dbReference>
<evidence type="ECO:0000256" key="4">
    <source>
        <dbReference type="ARBA" id="ARBA00022833"/>
    </source>
</evidence>
<keyword evidence="3 6" id="KW-0378">Hydrolase</keyword>